<name>A0ABP0QGU7_9DINO</name>
<dbReference type="Proteomes" id="UP001642464">
    <property type="component" value="Unassembled WGS sequence"/>
</dbReference>
<dbReference type="SUPFAM" id="SSF47473">
    <property type="entry name" value="EF-hand"/>
    <property type="match status" value="1"/>
</dbReference>
<comment type="caution">
    <text evidence="5">The sequence shown here is derived from an EMBL/GenBank/DDBJ whole genome shotgun (WGS) entry which is preliminary data.</text>
</comment>
<keyword evidence="2" id="KW-0175">Coiled coil</keyword>
<evidence type="ECO:0000256" key="3">
    <source>
        <dbReference type="SAM" id="MobiDB-lite"/>
    </source>
</evidence>
<sequence length="535" mass="61151">GQRFGLAVPAVLPRIPGMQPSVWSSLLQAGLQLPAELADGAPETVCSLYCQVVEALEELSRERTVRAHLGEEVASFQEKYDRLLAEQEVLYKDYFAQKDQWLRERKELEERLQAQGNLYMDSMKKCEVQEEQLKIWQRLEVGGPEGVLREELMQAMTRCAALEQNESVLSRKYEAEKQNHGIVKDAFDTMQKDFLEREGFLKERFSKAILWKRRSANALRIARRKIQSMVAGSDFERAQQQLQVCRQREFDLSRRVTELTMKVSQQEDKLRDMMDLQDRCRSLDHLVRETEQEFTVLRRRLQQKEPRFAAECGLFARLTAELQRTLGFAGSFEAASRALSYSEARVLGEDKTEQVQVLNVELSLDEKLRKLDSNNDGFIGLPDLRRFLEGLSIKIKDEEMQLLADALHPSTPLLPSVPPPAPPGQPSPPPPSPPAPEEKASASVSILGIVGRFRLFGLRALDPEELFWCAWQAHLLRRPDQPSAPEILRNFQPLRNAEGQIAATDILQLLTQFEVTANQLPLRSLRRVLQWIGVE</sequence>
<evidence type="ECO:0000313" key="6">
    <source>
        <dbReference type="Proteomes" id="UP001642464"/>
    </source>
</evidence>
<feature type="compositionally biased region" description="Pro residues" evidence="3">
    <location>
        <begin position="415"/>
        <end position="435"/>
    </location>
</feature>
<accession>A0ABP0QGU7</accession>
<keyword evidence="1" id="KW-0106">Calcium</keyword>
<dbReference type="PROSITE" id="PS50222">
    <property type="entry name" value="EF_HAND_2"/>
    <property type="match status" value="1"/>
</dbReference>
<dbReference type="InterPro" id="IPR011992">
    <property type="entry name" value="EF-hand-dom_pair"/>
</dbReference>
<feature type="non-terminal residue" evidence="5">
    <location>
        <position position="535"/>
    </location>
</feature>
<protein>
    <submittedName>
        <fullName evidence="5">Centrosomal protein of 290 kDa (Cep290)</fullName>
    </submittedName>
</protein>
<feature type="region of interest" description="Disordered" evidence="3">
    <location>
        <begin position="409"/>
        <end position="440"/>
    </location>
</feature>
<reference evidence="5 6" key="1">
    <citation type="submission" date="2024-02" db="EMBL/GenBank/DDBJ databases">
        <authorList>
            <person name="Chen Y."/>
            <person name="Shah S."/>
            <person name="Dougan E. K."/>
            <person name="Thang M."/>
            <person name="Chan C."/>
        </authorList>
    </citation>
    <scope>NUCLEOTIDE SEQUENCE [LARGE SCALE GENOMIC DNA]</scope>
</reference>
<evidence type="ECO:0000259" key="4">
    <source>
        <dbReference type="PROSITE" id="PS50222"/>
    </source>
</evidence>
<feature type="domain" description="EF-hand" evidence="4">
    <location>
        <begin position="359"/>
        <end position="394"/>
    </location>
</feature>
<feature type="coiled-coil region" evidence="2">
    <location>
        <begin position="66"/>
        <end position="118"/>
    </location>
</feature>
<dbReference type="EMBL" id="CAXAMM010039433">
    <property type="protein sequence ID" value="CAK9086391.1"/>
    <property type="molecule type" value="Genomic_DNA"/>
</dbReference>
<keyword evidence="6" id="KW-1185">Reference proteome</keyword>
<dbReference type="InterPro" id="IPR002048">
    <property type="entry name" value="EF_hand_dom"/>
</dbReference>
<proteinExistence type="predicted"/>
<dbReference type="PROSITE" id="PS00018">
    <property type="entry name" value="EF_HAND_1"/>
    <property type="match status" value="1"/>
</dbReference>
<gene>
    <name evidence="5" type="ORF">SCF082_LOCUS40860</name>
</gene>
<feature type="non-terminal residue" evidence="5">
    <location>
        <position position="1"/>
    </location>
</feature>
<evidence type="ECO:0000256" key="2">
    <source>
        <dbReference type="SAM" id="Coils"/>
    </source>
</evidence>
<organism evidence="5 6">
    <name type="scientific">Durusdinium trenchii</name>
    <dbReference type="NCBI Taxonomy" id="1381693"/>
    <lineage>
        <taxon>Eukaryota</taxon>
        <taxon>Sar</taxon>
        <taxon>Alveolata</taxon>
        <taxon>Dinophyceae</taxon>
        <taxon>Suessiales</taxon>
        <taxon>Symbiodiniaceae</taxon>
        <taxon>Durusdinium</taxon>
    </lineage>
</organism>
<evidence type="ECO:0000256" key="1">
    <source>
        <dbReference type="ARBA" id="ARBA00022837"/>
    </source>
</evidence>
<evidence type="ECO:0000313" key="5">
    <source>
        <dbReference type="EMBL" id="CAK9086391.1"/>
    </source>
</evidence>
<dbReference type="InterPro" id="IPR018247">
    <property type="entry name" value="EF_Hand_1_Ca_BS"/>
</dbReference>